<dbReference type="GO" id="GO:0006281">
    <property type="term" value="P:DNA repair"/>
    <property type="evidence" value="ECO:0007669"/>
    <property type="project" value="InterPro"/>
</dbReference>
<dbReference type="EMBL" id="CAJOBF010003864">
    <property type="protein sequence ID" value="CAF4112892.1"/>
    <property type="molecule type" value="Genomic_DNA"/>
</dbReference>
<dbReference type="PANTHER" id="PTHR11076:SF33">
    <property type="entry name" value="DNA POLYMERASE KAPPA"/>
    <property type="match status" value="1"/>
</dbReference>
<gene>
    <name evidence="2" type="ORF">UXM345_LOCUS22939</name>
</gene>
<dbReference type="Proteomes" id="UP000663842">
    <property type="component" value="Unassembled WGS sequence"/>
</dbReference>
<proteinExistence type="predicted"/>
<accession>A0A819VRU6</accession>
<evidence type="ECO:0000259" key="1">
    <source>
        <dbReference type="PROSITE" id="PS50173"/>
    </source>
</evidence>
<comment type="caution">
    <text evidence="2">The sequence shown here is derived from an EMBL/GenBank/DDBJ whole genome shotgun (WGS) entry which is preliminary data.</text>
</comment>
<dbReference type="AlphaFoldDB" id="A0A819VRU6"/>
<dbReference type="InterPro" id="IPR043128">
    <property type="entry name" value="Rev_trsase/Diguanyl_cyclase"/>
</dbReference>
<protein>
    <recommendedName>
        <fullName evidence="1">UmuC domain-containing protein</fullName>
    </recommendedName>
</protein>
<reference evidence="2" key="1">
    <citation type="submission" date="2021-02" db="EMBL/GenBank/DDBJ databases">
        <authorList>
            <person name="Nowell W R."/>
        </authorList>
    </citation>
    <scope>NUCLEOTIDE SEQUENCE</scope>
</reference>
<dbReference type="Gene3D" id="3.30.70.270">
    <property type="match status" value="1"/>
</dbReference>
<dbReference type="InterPro" id="IPR050116">
    <property type="entry name" value="DNA_polymerase-Y"/>
</dbReference>
<dbReference type="GO" id="GO:0005634">
    <property type="term" value="C:nucleus"/>
    <property type="evidence" value="ECO:0007669"/>
    <property type="project" value="TreeGrafter"/>
</dbReference>
<dbReference type="GO" id="GO:0003887">
    <property type="term" value="F:DNA-directed DNA polymerase activity"/>
    <property type="evidence" value="ECO:0007669"/>
    <property type="project" value="TreeGrafter"/>
</dbReference>
<evidence type="ECO:0000313" key="2">
    <source>
        <dbReference type="EMBL" id="CAF4112892.1"/>
    </source>
</evidence>
<organism evidence="2 3">
    <name type="scientific">Rotaria magnacalcarata</name>
    <dbReference type="NCBI Taxonomy" id="392030"/>
    <lineage>
        <taxon>Eukaryota</taxon>
        <taxon>Metazoa</taxon>
        <taxon>Spiralia</taxon>
        <taxon>Gnathifera</taxon>
        <taxon>Rotifera</taxon>
        <taxon>Eurotatoria</taxon>
        <taxon>Bdelloidea</taxon>
        <taxon>Philodinida</taxon>
        <taxon>Philodinidae</taxon>
        <taxon>Rotaria</taxon>
    </lineage>
</organism>
<dbReference type="PANTHER" id="PTHR11076">
    <property type="entry name" value="DNA REPAIR POLYMERASE UMUC / TRANSFERASE FAMILY MEMBER"/>
    <property type="match status" value="1"/>
</dbReference>
<name>A0A819VRU6_9BILA</name>
<dbReference type="InterPro" id="IPR043502">
    <property type="entry name" value="DNA/RNA_pol_sf"/>
</dbReference>
<dbReference type="PROSITE" id="PS50173">
    <property type="entry name" value="UMUC"/>
    <property type="match status" value="1"/>
</dbReference>
<dbReference type="GO" id="GO:0042276">
    <property type="term" value="P:error-prone translesion synthesis"/>
    <property type="evidence" value="ECO:0007669"/>
    <property type="project" value="TreeGrafter"/>
</dbReference>
<evidence type="ECO:0000313" key="3">
    <source>
        <dbReference type="Proteomes" id="UP000663842"/>
    </source>
</evidence>
<feature type="domain" description="UmuC" evidence="1">
    <location>
        <begin position="42"/>
        <end position="83"/>
    </location>
</feature>
<dbReference type="InterPro" id="IPR001126">
    <property type="entry name" value="UmuC"/>
</dbReference>
<sequence length="182" mass="20409">MGNVSKPIVQKIDEQVLRWFGHVERMSNERIVKQAYEIEYSGIAVNTLLAKVCSDMNKPNGQFYLPPNKEDVDKFIGNLPIRKEILQVCLCPDFFDLVKATIPDDSHLCKEFVPHASVYNPAVIIFTFGSKTPHYVAAATVSDAFTSVSRLPLHASIFTAELVALIKALQYANEHSEHSFVI</sequence>
<dbReference type="SUPFAM" id="SSF56672">
    <property type="entry name" value="DNA/RNA polymerases"/>
    <property type="match status" value="1"/>
</dbReference>